<evidence type="ECO:0000313" key="5">
    <source>
        <dbReference type="Proteomes" id="UP001363151"/>
    </source>
</evidence>
<dbReference type="InterPro" id="IPR050005">
    <property type="entry name" value="DenD"/>
</dbReference>
<name>A0ABR1GG76_AURAN</name>
<dbReference type="Pfam" id="PF01370">
    <property type="entry name" value="Epimerase"/>
    <property type="match status" value="1"/>
</dbReference>
<reference evidence="4 5" key="1">
    <citation type="submission" date="2024-03" db="EMBL/GenBank/DDBJ databases">
        <title>Aureococcus anophagefferens CCMP1851 and Kratosvirus quantuckense: Draft genome of a second virus-susceptible host strain in the model system.</title>
        <authorList>
            <person name="Chase E."/>
            <person name="Truchon A.R."/>
            <person name="Schepens W."/>
            <person name="Wilhelm S.W."/>
        </authorList>
    </citation>
    <scope>NUCLEOTIDE SEQUENCE [LARGE SCALE GENOMIC DNA]</scope>
    <source>
        <strain evidence="4 5">CCMP1851</strain>
    </source>
</reference>
<sequence>MSITITGAAGFLGQRLANVLARRGERVVMCDLVEPAAVPANGTFIQGDLEATLDAAITEDTKAVVHLAAVVSSGAELDFDLGYGVNVAGLTKLLERCRSAPARPPTVLFTSSLAVFGATPFATDESPTTPASSYGTQKAIGELLVNDYSRKGFIDGRTLRLPTISVRPGAPNKAASGFASGILREPLSGVRATCPLDPSSVLWLASPDSAVRALVHGLYVDGDAFGDYRCVNAPGISVSIDDMLASLERHGGDRSLVDFVPDPHVAAIVGSWPSHFDVSKATAMGFPAADDIDAAVASHVERELLGVVG</sequence>
<protein>
    <submittedName>
        <fullName evidence="4">L-threonine 3-dehydrogenase</fullName>
    </submittedName>
</protein>
<evidence type="ECO:0000256" key="2">
    <source>
        <dbReference type="ARBA" id="ARBA00023277"/>
    </source>
</evidence>
<dbReference type="PANTHER" id="PTHR43103:SF3">
    <property type="entry name" value="ADP-L-GLYCERO-D-MANNO-HEPTOSE-6-EPIMERASE"/>
    <property type="match status" value="1"/>
</dbReference>
<organism evidence="4 5">
    <name type="scientific">Aureococcus anophagefferens</name>
    <name type="common">Harmful bloom alga</name>
    <dbReference type="NCBI Taxonomy" id="44056"/>
    <lineage>
        <taxon>Eukaryota</taxon>
        <taxon>Sar</taxon>
        <taxon>Stramenopiles</taxon>
        <taxon>Ochrophyta</taxon>
        <taxon>Pelagophyceae</taxon>
        <taxon>Pelagomonadales</taxon>
        <taxon>Pelagomonadaceae</taxon>
        <taxon>Aureococcus</taxon>
    </lineage>
</organism>
<feature type="domain" description="NAD-dependent epimerase/dehydratase" evidence="3">
    <location>
        <begin position="3"/>
        <end position="167"/>
    </location>
</feature>
<keyword evidence="1" id="KW-0521">NADP</keyword>
<keyword evidence="2" id="KW-0119">Carbohydrate metabolism</keyword>
<evidence type="ECO:0000313" key="4">
    <source>
        <dbReference type="EMBL" id="KAK7254905.1"/>
    </source>
</evidence>
<comment type="caution">
    <text evidence="4">The sequence shown here is derived from an EMBL/GenBank/DDBJ whole genome shotgun (WGS) entry which is preliminary data.</text>
</comment>
<dbReference type="InterPro" id="IPR036291">
    <property type="entry name" value="NAD(P)-bd_dom_sf"/>
</dbReference>
<dbReference type="NCBIfam" id="NF043036">
    <property type="entry name" value="ErythonDh"/>
    <property type="match status" value="1"/>
</dbReference>
<dbReference type="Proteomes" id="UP001363151">
    <property type="component" value="Unassembled WGS sequence"/>
</dbReference>
<dbReference type="Gene3D" id="3.40.50.720">
    <property type="entry name" value="NAD(P)-binding Rossmann-like Domain"/>
    <property type="match status" value="1"/>
</dbReference>
<evidence type="ECO:0000256" key="1">
    <source>
        <dbReference type="ARBA" id="ARBA00022857"/>
    </source>
</evidence>
<dbReference type="PANTHER" id="PTHR43103">
    <property type="entry name" value="NUCLEOSIDE-DIPHOSPHATE-SUGAR EPIMERASE"/>
    <property type="match status" value="1"/>
</dbReference>
<dbReference type="Gene3D" id="3.90.25.10">
    <property type="entry name" value="UDP-galactose 4-epimerase, domain 1"/>
    <property type="match status" value="1"/>
</dbReference>
<dbReference type="SUPFAM" id="SSF51735">
    <property type="entry name" value="NAD(P)-binding Rossmann-fold domains"/>
    <property type="match status" value="1"/>
</dbReference>
<dbReference type="EMBL" id="JBBJCI010000012">
    <property type="protein sequence ID" value="KAK7254905.1"/>
    <property type="molecule type" value="Genomic_DNA"/>
</dbReference>
<gene>
    <name evidence="4" type="ORF">SO694_00137021</name>
</gene>
<evidence type="ECO:0000259" key="3">
    <source>
        <dbReference type="Pfam" id="PF01370"/>
    </source>
</evidence>
<dbReference type="InterPro" id="IPR001509">
    <property type="entry name" value="Epimerase_deHydtase"/>
</dbReference>
<keyword evidence="5" id="KW-1185">Reference proteome</keyword>
<accession>A0ABR1GG76</accession>
<proteinExistence type="predicted"/>